<dbReference type="NCBIfam" id="TIGR03062">
    <property type="entry name" value="pip_yhgE_Cterm"/>
    <property type="match status" value="1"/>
</dbReference>
<name>A0ABS7AT43_9CLOT</name>
<feature type="coiled-coil region" evidence="5">
    <location>
        <begin position="353"/>
        <end position="401"/>
    </location>
</feature>
<evidence type="ECO:0000256" key="3">
    <source>
        <dbReference type="ARBA" id="ARBA00022989"/>
    </source>
</evidence>
<gene>
    <name evidence="8" type="ORF">KYD98_17335</name>
</gene>
<evidence type="ECO:0000256" key="2">
    <source>
        <dbReference type="ARBA" id="ARBA00022692"/>
    </source>
</evidence>
<feature type="transmembrane region" description="Helical" evidence="6">
    <location>
        <begin position="657"/>
        <end position="677"/>
    </location>
</feature>
<reference evidence="8 9" key="1">
    <citation type="submission" date="2021-07" db="EMBL/GenBank/DDBJ databases">
        <title>Clostridium weizhouense sp. nov., an anaerobic bacterium isolated from activated sludge of Petroleum wastewater.</title>
        <authorList>
            <person name="Li Q."/>
        </authorList>
    </citation>
    <scope>NUCLEOTIDE SEQUENCE [LARGE SCALE GENOMIC DNA]</scope>
    <source>
        <strain evidence="8 9">YB-6</strain>
    </source>
</reference>
<dbReference type="SUPFAM" id="SSF58104">
    <property type="entry name" value="Methyl-accepting chemotaxis protein (MCP) signaling domain"/>
    <property type="match status" value="1"/>
</dbReference>
<comment type="subcellular location">
    <subcellularLocation>
        <location evidence="1">Membrane</location>
        <topology evidence="1">Multi-pass membrane protein</topology>
    </subcellularLocation>
</comment>
<keyword evidence="9" id="KW-1185">Reference proteome</keyword>
<feature type="transmembrane region" description="Helical" evidence="6">
    <location>
        <begin position="16"/>
        <end position="38"/>
    </location>
</feature>
<dbReference type="InterPro" id="IPR013525">
    <property type="entry name" value="ABC2_TM"/>
</dbReference>
<evidence type="ECO:0000256" key="6">
    <source>
        <dbReference type="SAM" id="Phobius"/>
    </source>
</evidence>
<evidence type="ECO:0000256" key="4">
    <source>
        <dbReference type="ARBA" id="ARBA00023136"/>
    </source>
</evidence>
<keyword evidence="4 6" id="KW-0472">Membrane</keyword>
<dbReference type="InterPro" id="IPR051328">
    <property type="entry name" value="T7SS_ABC-Transporter"/>
</dbReference>
<organism evidence="8 9">
    <name type="scientific">Clostridium weizhouense</name>
    <dbReference type="NCBI Taxonomy" id="2859781"/>
    <lineage>
        <taxon>Bacteria</taxon>
        <taxon>Bacillati</taxon>
        <taxon>Bacillota</taxon>
        <taxon>Clostridia</taxon>
        <taxon>Eubacteriales</taxon>
        <taxon>Clostridiaceae</taxon>
        <taxon>Clostridium</taxon>
    </lineage>
</organism>
<evidence type="ECO:0000313" key="9">
    <source>
        <dbReference type="Proteomes" id="UP001519921"/>
    </source>
</evidence>
<sequence length="758" mass="85803">MKNIIRIFKRDVVNTFTNWVAIVVMLGLMVIPSFYSLVNIKASWDPYSNTSGIKIAIINEDKGSTFKDVDINLGNELVDKLKDNNEADWIFVDKDNAQNGLLYEKYYATVEIPENFSENVTTLSEKNVKKPKLIYTVNEKKNAIAPKITDSKVKNIKNQIDDKVVKTVSGILFRACNEFGIELDKNRPEYRRTIDQIYELEENIPELESLLDKSIDGTGKLSDLVVKINEILPNVSTTIDLTDELVENTQIFSDKLQGELSEISPTIKEDLIISEKLLDTTSVQLQNLQENIIPEVYKKTLIALSESAETGSTLTHDSASSLKNIKKMLDKIGRIDFSKFTIDFENKDESSEIKKQLNSLKSIQSNIKDISRKITKITDKLDNISERLSVVKDRADEEVEELDNGKQLDTQVIGDIKSVIDDIHKEVTEITDSYDSEIVPAIEDGFDSIKIISDNVSEVLKLGRETLPNVEEILSVSEDFANLSTDELVKLKDKFPEFKDKVHELADKFREYDEDDKFNEMFDMITNDWESQSNFLASPVEIEDNRLFPWPNYGSATTPFYTVLCLWIGGYMLSIILGTKAHPFEDGQEFKSYEVYFGKMLFFLLIGVGQAIIASVGALVLLGSYSMHPILFILYTIFVSIVFMIIIYTAVSVFGNAGIMFGVVLLVIQVAGTSGNFPIEVNPEVFQKMFSYLPFTYAISGMRQIMAGIVYSVLLKDTIILCIFMFVSLIIGLLFRKTMNKRSKKFGEKLKESQIMSA</sequence>
<dbReference type="InterPro" id="IPR017500">
    <property type="entry name" value="Phage_infect_YhgE_N"/>
</dbReference>
<protein>
    <submittedName>
        <fullName evidence="8">YhgE/Pip domain-containing protein</fullName>
    </submittedName>
</protein>
<comment type="caution">
    <text evidence="8">The sequence shown here is derived from an EMBL/GenBank/DDBJ whole genome shotgun (WGS) entry which is preliminary data.</text>
</comment>
<feature type="transmembrane region" description="Helical" evidence="6">
    <location>
        <begin position="630"/>
        <end position="651"/>
    </location>
</feature>
<keyword evidence="3 6" id="KW-1133">Transmembrane helix</keyword>
<evidence type="ECO:0000259" key="7">
    <source>
        <dbReference type="Pfam" id="PF12698"/>
    </source>
</evidence>
<feature type="transmembrane region" description="Helical" evidence="6">
    <location>
        <begin position="601"/>
        <end position="623"/>
    </location>
</feature>
<dbReference type="Proteomes" id="UP001519921">
    <property type="component" value="Unassembled WGS sequence"/>
</dbReference>
<feature type="transmembrane region" description="Helical" evidence="6">
    <location>
        <begin position="718"/>
        <end position="735"/>
    </location>
</feature>
<dbReference type="InterPro" id="IPR017501">
    <property type="entry name" value="Phage_infect_YhgE_C"/>
</dbReference>
<keyword evidence="2 6" id="KW-0812">Transmembrane</keyword>
<evidence type="ECO:0000256" key="1">
    <source>
        <dbReference type="ARBA" id="ARBA00004141"/>
    </source>
</evidence>
<keyword evidence="5" id="KW-0175">Coiled coil</keyword>
<dbReference type="RefSeq" id="WP_219781312.1">
    <property type="nucleotide sequence ID" value="NZ_JAHXPT010000021.1"/>
</dbReference>
<evidence type="ECO:0000313" key="8">
    <source>
        <dbReference type="EMBL" id="MBW6411848.1"/>
    </source>
</evidence>
<accession>A0ABS7AT43</accession>
<feature type="domain" description="ABC-2 type transporter transmembrane" evidence="7">
    <location>
        <begin position="552"/>
        <end position="734"/>
    </location>
</feature>
<feature type="transmembrane region" description="Helical" evidence="6">
    <location>
        <begin position="560"/>
        <end position="581"/>
    </location>
</feature>
<proteinExistence type="predicted"/>
<dbReference type="PANTHER" id="PTHR43077">
    <property type="entry name" value="TRANSPORT PERMEASE YVFS-RELATED"/>
    <property type="match status" value="1"/>
</dbReference>
<dbReference type="Pfam" id="PF12698">
    <property type="entry name" value="ABC2_membrane_3"/>
    <property type="match status" value="1"/>
</dbReference>
<dbReference type="EMBL" id="JAHXPT010000021">
    <property type="protein sequence ID" value="MBW6411848.1"/>
    <property type="molecule type" value="Genomic_DNA"/>
</dbReference>
<dbReference type="Gene3D" id="3.40.1710.10">
    <property type="entry name" value="abc type-2 transporter like domain"/>
    <property type="match status" value="1"/>
</dbReference>
<dbReference type="PANTHER" id="PTHR43077:SF10">
    <property type="entry name" value="TRANSPORT PERMEASE PROTEIN"/>
    <property type="match status" value="1"/>
</dbReference>
<evidence type="ECO:0000256" key="5">
    <source>
        <dbReference type="SAM" id="Coils"/>
    </source>
</evidence>
<dbReference type="NCBIfam" id="TIGR03061">
    <property type="entry name" value="pip_yhgE_Nterm"/>
    <property type="match status" value="1"/>
</dbReference>